<accession>A0ACC2WH59</accession>
<protein>
    <submittedName>
        <fullName evidence="1">Uncharacterized protein</fullName>
    </submittedName>
</protein>
<gene>
    <name evidence="1" type="ORF">QFC20_003023</name>
</gene>
<dbReference type="Proteomes" id="UP001230649">
    <property type="component" value="Unassembled WGS sequence"/>
</dbReference>
<proteinExistence type="predicted"/>
<comment type="caution">
    <text evidence="1">The sequence shown here is derived from an EMBL/GenBank/DDBJ whole genome shotgun (WGS) entry which is preliminary data.</text>
</comment>
<name>A0ACC2WH59_9TREE</name>
<dbReference type="EMBL" id="JASBWS010000025">
    <property type="protein sequence ID" value="KAJ9110171.1"/>
    <property type="molecule type" value="Genomic_DNA"/>
</dbReference>
<evidence type="ECO:0000313" key="2">
    <source>
        <dbReference type="Proteomes" id="UP001230649"/>
    </source>
</evidence>
<keyword evidence="2" id="KW-1185">Reference proteome</keyword>
<organism evidence="1 2">
    <name type="scientific">Naganishia adeliensis</name>
    <dbReference type="NCBI Taxonomy" id="92952"/>
    <lineage>
        <taxon>Eukaryota</taxon>
        <taxon>Fungi</taxon>
        <taxon>Dikarya</taxon>
        <taxon>Basidiomycota</taxon>
        <taxon>Agaricomycotina</taxon>
        <taxon>Tremellomycetes</taxon>
        <taxon>Filobasidiales</taxon>
        <taxon>Filobasidiaceae</taxon>
        <taxon>Naganishia</taxon>
    </lineage>
</organism>
<evidence type="ECO:0000313" key="1">
    <source>
        <dbReference type="EMBL" id="KAJ9110171.1"/>
    </source>
</evidence>
<sequence length="771" mass="83917">MSSQLPRLSDNRLHPYSQLSQSPVSPNLLARDSRSGAASSRLAIRARLDQSAQSIAKQLSSPVIRPQQDRFPTDEMPSPLSLPAQYANTPSAQPLKQVSVNQHHPRPTMKENGIGLSGLNDKLGFHVPARETITPRGSDDEGEDLLMFPRAGRNSRSSNARTHTRNSRSLCIEEKARGRRKHQEGETTAPPQRKAFSEQPFRVAGLTSPSERRGRSRDIKPCSRSTEAEDRLPVPQATVQSHIGDALGLDDDYDTGAFETATVETMLSSERPFRPSSRLRLADDARVAHRASLPGSPGATSPRMLMRSTARPAQRYSRLAPRPSRNVSDQNQTKMVNGLVTENRSATTGKTRSAKDQKKPNKTSNPMTTPLAPPKPFAALSEKSSATVVKDVTNVFAPPSPVHSIVELTDADSSAVSSVNGLQLPRRSASISLKRIQDQDLENILGSSAIRIPSPMTSPRMSVSEEAQYNRLYIPSEEIVQVTVEPAISPQKNGGPLHRLRDALPTHKGALPKARALPKIANPGIPRPVRSLSHQILSNKTDSRVIEDTSGSLGRSILKRSRTASTATVGGDQKRVYTRWDGVETPITKEGHPVHWEMLQNRQQLREQGSKASPKHNLLGRSRPPTSIPKSSTQLGTTVRPGDTSQPPSPHAVVAVLPSRVVSLTSLAHHAVSSLTRPVSHRHKSAPLRVPSHKSTGNIHQDIFGEGLRSSFSQESSAFPSHESLASSFDSKVAYKACKKEEGYVNFDKVLGLDNHASREEIAGMVGEGST</sequence>
<reference evidence="1" key="1">
    <citation type="submission" date="2023-04" db="EMBL/GenBank/DDBJ databases">
        <title>Draft Genome sequencing of Naganishia species isolated from polar environments using Oxford Nanopore Technology.</title>
        <authorList>
            <person name="Leo P."/>
            <person name="Venkateswaran K."/>
        </authorList>
    </citation>
    <scope>NUCLEOTIDE SEQUENCE</scope>
    <source>
        <strain evidence="1">MNA-CCFEE 5262</strain>
    </source>
</reference>